<dbReference type="CDD" id="cd22343">
    <property type="entry name" value="PDDEXK_lambda_exonuclease-like"/>
    <property type="match status" value="1"/>
</dbReference>
<protein>
    <submittedName>
        <fullName evidence="4">Uncharacterized protein LOC110984787 isoform X1</fullName>
    </submittedName>
</protein>
<dbReference type="GeneID" id="110984787"/>
<keyword evidence="1" id="KW-0863">Zinc-finger</keyword>
<dbReference type="Pfam" id="PF09588">
    <property type="entry name" value="YqaJ"/>
    <property type="match status" value="1"/>
</dbReference>
<dbReference type="AlphaFoldDB" id="A0A8B7Z5R9"/>
<dbReference type="GO" id="GO:0006281">
    <property type="term" value="P:DNA repair"/>
    <property type="evidence" value="ECO:0007669"/>
    <property type="project" value="UniProtKB-ARBA"/>
</dbReference>
<dbReference type="InterPro" id="IPR011335">
    <property type="entry name" value="Restrct_endonuc-II-like"/>
</dbReference>
<dbReference type="PROSITE" id="PS50966">
    <property type="entry name" value="ZF_SWIM"/>
    <property type="match status" value="1"/>
</dbReference>
<dbReference type="SUPFAM" id="SSF52980">
    <property type="entry name" value="Restriction endonuclease-like"/>
    <property type="match status" value="1"/>
</dbReference>
<dbReference type="KEGG" id="aplc:110984787"/>
<keyword evidence="1" id="KW-0479">Metal-binding</keyword>
<feature type="domain" description="SWIM-type" evidence="2">
    <location>
        <begin position="41"/>
        <end position="77"/>
    </location>
</feature>
<dbReference type="Proteomes" id="UP000694845">
    <property type="component" value="Unplaced"/>
</dbReference>
<evidence type="ECO:0000313" key="4">
    <source>
        <dbReference type="RefSeq" id="XP_022100978.1"/>
    </source>
</evidence>
<evidence type="ECO:0000256" key="1">
    <source>
        <dbReference type="PROSITE-ProRule" id="PRU00325"/>
    </source>
</evidence>
<dbReference type="InterPro" id="IPR019080">
    <property type="entry name" value="YqaJ_viral_recombinase"/>
</dbReference>
<dbReference type="OMA" id="RFTHEPV"/>
<sequence length="355" mass="39268">MFKDGHVEDILLGEIQGHSSHVYIQASVKPEQRQTRQRYKTLLLLSMSASIKSAGCGCVAADEGTCKHAIAVLFALSDYIKRNTDKGTAVGTDEPCSRTKPRRASRPVRVEELDFRAEKQTLRKPGPLPENYMPLGNVSSAWIENVQGHLKKVGAESSPDALYLKLVEEPPAPLTSLVPSVSDLHTMYKAESNDDVSFIAYLRQNTSIQQVDALRSLDQSDPAWFAARRGQITASVADSIRSLKDVHNCRTLVDKILGQDKPFKSCAIDFGKENEHVARQLYIVNELKAHKNFEVNTCGLVLNNDLLFMGASPDGVASCSCHGEKLVEIKCSYKHRGIPVKAIPTRNTRFTHEPV</sequence>
<dbReference type="Gene3D" id="3.90.320.10">
    <property type="match status" value="1"/>
</dbReference>
<organism evidence="3 4">
    <name type="scientific">Acanthaster planci</name>
    <name type="common">Crown-of-thorns starfish</name>
    <dbReference type="NCBI Taxonomy" id="133434"/>
    <lineage>
        <taxon>Eukaryota</taxon>
        <taxon>Metazoa</taxon>
        <taxon>Echinodermata</taxon>
        <taxon>Eleutherozoa</taxon>
        <taxon>Asterozoa</taxon>
        <taxon>Asteroidea</taxon>
        <taxon>Valvatacea</taxon>
        <taxon>Valvatida</taxon>
        <taxon>Acanthasteridae</taxon>
        <taxon>Acanthaster</taxon>
    </lineage>
</organism>
<gene>
    <name evidence="4" type="primary">LOC110984787</name>
</gene>
<evidence type="ECO:0000259" key="2">
    <source>
        <dbReference type="PROSITE" id="PS50966"/>
    </source>
</evidence>
<dbReference type="RefSeq" id="XP_022100978.1">
    <property type="nucleotide sequence ID" value="XM_022245286.1"/>
</dbReference>
<accession>A0A8B7Z5R9</accession>
<dbReference type="OrthoDB" id="6081075at2759"/>
<keyword evidence="1" id="KW-0862">Zinc</keyword>
<dbReference type="InterPro" id="IPR007527">
    <property type="entry name" value="Znf_SWIM"/>
</dbReference>
<dbReference type="PANTHER" id="PTHR47526:SF3">
    <property type="entry name" value="PHD-TYPE DOMAIN-CONTAINING PROTEIN"/>
    <property type="match status" value="1"/>
</dbReference>
<proteinExistence type="predicted"/>
<reference evidence="4" key="1">
    <citation type="submission" date="2025-08" db="UniProtKB">
        <authorList>
            <consortium name="RefSeq"/>
        </authorList>
    </citation>
    <scope>IDENTIFICATION</scope>
</reference>
<dbReference type="GO" id="GO:0008270">
    <property type="term" value="F:zinc ion binding"/>
    <property type="evidence" value="ECO:0007669"/>
    <property type="project" value="UniProtKB-KW"/>
</dbReference>
<dbReference type="PANTHER" id="PTHR47526">
    <property type="entry name" value="ATP-DEPENDENT DNA HELICASE"/>
    <property type="match status" value="1"/>
</dbReference>
<evidence type="ECO:0000313" key="3">
    <source>
        <dbReference type="Proteomes" id="UP000694845"/>
    </source>
</evidence>
<dbReference type="InterPro" id="IPR011604">
    <property type="entry name" value="PDDEXK-like_dom_sf"/>
</dbReference>
<name>A0A8B7Z5R9_ACAPL</name>
<keyword evidence="3" id="KW-1185">Reference proteome</keyword>